<dbReference type="Pfam" id="PF13707">
    <property type="entry name" value="RloB"/>
    <property type="match status" value="1"/>
</dbReference>
<gene>
    <name evidence="2" type="ORF">ACFQ2K_20760</name>
</gene>
<evidence type="ECO:0000256" key="1">
    <source>
        <dbReference type="SAM" id="MobiDB-lite"/>
    </source>
</evidence>
<dbReference type="InterPro" id="IPR025591">
    <property type="entry name" value="RloB"/>
</dbReference>
<sequence>MSTRGGQQGQHGAEGQADEPPRRKRKSRKDEEKPLVAPAPPPPADTRAQRVLYVGCEGESTEPDYLNYLNERFGDGSLTGGRRFRIQPVYAKNGLTPARVVAQVQAKAEEDEAWALFDRDQHHDIPEALRLAAEQGTEVCFSHPSFDLWLLLHFQAFGGKRSGSSEHVVDTLRQADPAFKNFDKRNDKSVKDGRRAALKEKESAAVSHARSLVAQCEHGACKAKSTRKDRYQWEGAPERPDPLIPHSGHAVDCPVLDRDPSTDVWRLLVSLEIVDA</sequence>
<dbReference type="Proteomes" id="UP001596915">
    <property type="component" value="Unassembled WGS sequence"/>
</dbReference>
<name>A0ABW2WTG2_9ACTN</name>
<protein>
    <submittedName>
        <fullName evidence="2">RloB family protein</fullName>
    </submittedName>
</protein>
<reference evidence="3" key="1">
    <citation type="journal article" date="2019" name="Int. J. Syst. Evol. Microbiol.">
        <title>The Global Catalogue of Microorganisms (GCM) 10K type strain sequencing project: providing services to taxonomists for standard genome sequencing and annotation.</title>
        <authorList>
            <consortium name="The Broad Institute Genomics Platform"/>
            <consortium name="The Broad Institute Genome Sequencing Center for Infectious Disease"/>
            <person name="Wu L."/>
            <person name="Ma J."/>
        </authorList>
    </citation>
    <scope>NUCLEOTIDE SEQUENCE [LARGE SCALE GENOMIC DNA]</scope>
    <source>
        <strain evidence="3">JCM 12607</strain>
    </source>
</reference>
<keyword evidence="3" id="KW-1185">Reference proteome</keyword>
<accession>A0ABW2WTG2</accession>
<comment type="caution">
    <text evidence="2">The sequence shown here is derived from an EMBL/GenBank/DDBJ whole genome shotgun (WGS) entry which is preliminary data.</text>
</comment>
<organism evidence="2 3">
    <name type="scientific">Streptomyces sanglieri</name>
    <dbReference type="NCBI Taxonomy" id="193460"/>
    <lineage>
        <taxon>Bacteria</taxon>
        <taxon>Bacillati</taxon>
        <taxon>Actinomycetota</taxon>
        <taxon>Actinomycetes</taxon>
        <taxon>Kitasatosporales</taxon>
        <taxon>Streptomycetaceae</taxon>
        <taxon>Streptomyces</taxon>
    </lineage>
</organism>
<dbReference type="EMBL" id="JBHTGL010000008">
    <property type="protein sequence ID" value="MFD0624809.1"/>
    <property type="molecule type" value="Genomic_DNA"/>
</dbReference>
<proteinExistence type="predicted"/>
<evidence type="ECO:0000313" key="2">
    <source>
        <dbReference type="EMBL" id="MFD0624809.1"/>
    </source>
</evidence>
<evidence type="ECO:0000313" key="3">
    <source>
        <dbReference type="Proteomes" id="UP001596915"/>
    </source>
</evidence>
<feature type="region of interest" description="Disordered" evidence="1">
    <location>
        <begin position="1"/>
        <end position="48"/>
    </location>
</feature>